<sequence length="323" mass="34224">MNWNLIADIGGTNARFAALQDGEITKIQQYPSKGPQGVLEGLRHFVAAGDRAPERACLAIAGPVDDLGATLTNANQYIKRVDVRDILNCQEVQFINDFEAASWAMVNISDADVTCLQGPVIPPRGHRLIIGPGTGLGVGSLAQQGQGYIAIAGEGGHIGISPRCVADLGVFQRVAEIWPEADFANSPLCIEAEAILSGTGLPILYRAIALEQGQTIADMSAEMIMASAQSKSDAIAQRAISMFRCYLGKMAGDLAITNSAHGGVILTGGVLAKNPWLLDAEFVAAFNDGGRFTAIRQNIPIYLYNSEMFGLRGSANALTHKQA</sequence>
<dbReference type="EMBL" id="BSNN01000002">
    <property type="protein sequence ID" value="GLQ34292.1"/>
    <property type="molecule type" value="Genomic_DNA"/>
</dbReference>
<dbReference type="Pfam" id="PF02685">
    <property type="entry name" value="Glucokinase"/>
    <property type="match status" value="1"/>
</dbReference>
<keyword evidence="2" id="KW-0418">Kinase</keyword>
<dbReference type="PANTHER" id="PTHR47690">
    <property type="entry name" value="GLUCOKINASE"/>
    <property type="match status" value="1"/>
</dbReference>
<keyword evidence="1" id="KW-0808">Transferase</keyword>
<dbReference type="InterPro" id="IPR050201">
    <property type="entry name" value="Bacterial_glucokinase"/>
</dbReference>
<reference evidence="5" key="1">
    <citation type="journal article" date="2019" name="Int. J. Syst. Evol. Microbiol.">
        <title>The Global Catalogue of Microorganisms (GCM) 10K type strain sequencing project: providing services to taxonomists for standard genome sequencing and annotation.</title>
        <authorList>
            <consortium name="The Broad Institute Genomics Platform"/>
            <consortium name="The Broad Institute Genome Sequencing Center for Infectious Disease"/>
            <person name="Wu L."/>
            <person name="Ma J."/>
        </authorList>
    </citation>
    <scope>NUCLEOTIDE SEQUENCE [LARGE SCALE GENOMIC DNA]</scope>
    <source>
        <strain evidence="5">NBRC 110140</strain>
    </source>
</reference>
<dbReference type="PANTHER" id="PTHR47690:SF1">
    <property type="entry name" value="GLUCOKINASE"/>
    <property type="match status" value="1"/>
</dbReference>
<dbReference type="Gene3D" id="3.40.367.20">
    <property type="match status" value="1"/>
</dbReference>
<dbReference type="Gene3D" id="3.30.420.40">
    <property type="match status" value="1"/>
</dbReference>
<dbReference type="Proteomes" id="UP001156694">
    <property type="component" value="Unassembled WGS sequence"/>
</dbReference>
<gene>
    <name evidence="4" type="primary">glk</name>
    <name evidence="4" type="ORF">GCM10007939_05750</name>
</gene>
<evidence type="ECO:0000256" key="2">
    <source>
        <dbReference type="ARBA" id="ARBA00022777"/>
    </source>
</evidence>
<dbReference type="InterPro" id="IPR003836">
    <property type="entry name" value="Glucokinase"/>
</dbReference>
<evidence type="ECO:0000256" key="3">
    <source>
        <dbReference type="RuleBase" id="RU004046"/>
    </source>
</evidence>
<organism evidence="4 5">
    <name type="scientific">Amylibacter marinus</name>
    <dbReference type="NCBI Taxonomy" id="1475483"/>
    <lineage>
        <taxon>Bacteria</taxon>
        <taxon>Pseudomonadati</taxon>
        <taxon>Pseudomonadota</taxon>
        <taxon>Alphaproteobacteria</taxon>
        <taxon>Rhodobacterales</taxon>
        <taxon>Paracoccaceae</taxon>
        <taxon>Amylibacter</taxon>
    </lineage>
</organism>
<evidence type="ECO:0000313" key="5">
    <source>
        <dbReference type="Proteomes" id="UP001156694"/>
    </source>
</evidence>
<evidence type="ECO:0000313" key="4">
    <source>
        <dbReference type="EMBL" id="GLQ34292.1"/>
    </source>
</evidence>
<name>A0ABQ5VT08_9RHOB</name>
<dbReference type="InterPro" id="IPR043129">
    <property type="entry name" value="ATPase_NBD"/>
</dbReference>
<comment type="similarity">
    <text evidence="3">Belongs to the bacterial glucokinase family.</text>
</comment>
<dbReference type="PROSITE" id="PS01125">
    <property type="entry name" value="ROK"/>
    <property type="match status" value="1"/>
</dbReference>
<evidence type="ECO:0000256" key="1">
    <source>
        <dbReference type="ARBA" id="ARBA00022679"/>
    </source>
</evidence>
<dbReference type="InterPro" id="IPR049874">
    <property type="entry name" value="ROK_cs"/>
</dbReference>
<dbReference type="CDD" id="cd24008">
    <property type="entry name" value="ASKHA_NBD_GLK"/>
    <property type="match status" value="1"/>
</dbReference>
<dbReference type="SUPFAM" id="SSF53067">
    <property type="entry name" value="Actin-like ATPase domain"/>
    <property type="match status" value="1"/>
</dbReference>
<comment type="caution">
    <text evidence="4">The sequence shown here is derived from an EMBL/GenBank/DDBJ whole genome shotgun (WGS) entry which is preliminary data.</text>
</comment>
<dbReference type="RefSeq" id="WP_284376021.1">
    <property type="nucleotide sequence ID" value="NZ_BSNN01000002.1"/>
</dbReference>
<accession>A0ABQ5VT08</accession>
<keyword evidence="5" id="KW-1185">Reference proteome</keyword>
<protein>
    <submittedName>
        <fullName evidence="4">Glucokinase</fullName>
    </submittedName>
</protein>
<proteinExistence type="inferred from homology"/>